<evidence type="ECO:0000313" key="2">
    <source>
        <dbReference type="Proteomes" id="UP000002412"/>
    </source>
</evidence>
<organism evidence="1 2">
    <name type="scientific">Yersinia pseudotuberculosis serotype O:1b (strain IP 31758)</name>
    <dbReference type="NCBI Taxonomy" id="349747"/>
    <lineage>
        <taxon>Bacteria</taxon>
        <taxon>Pseudomonadati</taxon>
        <taxon>Pseudomonadota</taxon>
        <taxon>Gammaproteobacteria</taxon>
        <taxon>Enterobacterales</taxon>
        <taxon>Yersiniaceae</taxon>
        <taxon>Yersinia</taxon>
    </lineage>
</organism>
<protein>
    <submittedName>
        <fullName evidence="1">Uncharacterized protein</fullName>
    </submittedName>
</protein>
<accession>A0A0U1QXM0</accession>
<dbReference type="HOGENOM" id="CLU_3279083_0_0_6"/>
<name>A0A0U1QXM0_YERP3</name>
<reference evidence="1 2" key="1">
    <citation type="journal article" date="2007" name="PLoS Genet.">
        <title>The complete genome sequence of Yersinia pseudotuberculosis IP31758, the causative agent of Far East scarlet-like fever.</title>
        <authorList>
            <person name="Eppinger M."/>
            <person name="Rosovitz M.J."/>
            <person name="Fricke W.F."/>
            <person name="Rasko D.A."/>
            <person name="Kokorina G."/>
            <person name="Fayolle C."/>
            <person name="Lindler L.E."/>
            <person name="Carniel E."/>
            <person name="Ravel J."/>
        </authorList>
    </citation>
    <scope>NUCLEOTIDE SEQUENCE [LARGE SCALE GENOMIC DNA]</scope>
    <source>
        <strain evidence="1 2">IP 31758</strain>
    </source>
</reference>
<dbReference type="KEGG" id="ypi:YpsIP31758_2277"/>
<dbReference type="Proteomes" id="UP000002412">
    <property type="component" value="Chromosome"/>
</dbReference>
<proteinExistence type="predicted"/>
<sequence length="41" mass="4813">MLKRHVPPKELMNHGFYIDLSDVTLISTDFMSDVSDQYRRG</sequence>
<dbReference type="EMBL" id="CP000720">
    <property type="protein sequence ID" value="ABS47400.1"/>
    <property type="molecule type" value="Genomic_DNA"/>
</dbReference>
<evidence type="ECO:0000313" key="1">
    <source>
        <dbReference type="EMBL" id="ABS47400.1"/>
    </source>
</evidence>
<gene>
    <name evidence="1" type="ordered locus">YpsIP31758_2277</name>
</gene>
<dbReference type="AlphaFoldDB" id="A0A0U1QXM0"/>